<protein>
    <recommendedName>
        <fullName evidence="4">General stress protein B</fullName>
    </recommendedName>
</protein>
<reference evidence="3" key="1">
    <citation type="submission" date="2014-03" db="EMBL/GenBank/DDBJ databases">
        <authorList>
            <person name="Urmite Genomes U."/>
        </authorList>
    </citation>
    <scope>NUCLEOTIDE SEQUENCE [LARGE SCALE GENOMIC DNA]</scope>
    <source>
        <strain evidence="3">HD-03</strain>
    </source>
</reference>
<organism evidence="2 3">
    <name type="scientific">Halobacillus karajensis</name>
    <dbReference type="NCBI Taxonomy" id="195088"/>
    <lineage>
        <taxon>Bacteria</taxon>
        <taxon>Bacillati</taxon>
        <taxon>Bacillota</taxon>
        <taxon>Bacilli</taxon>
        <taxon>Bacillales</taxon>
        <taxon>Bacillaceae</taxon>
        <taxon>Halobacillus</taxon>
    </lineage>
</organism>
<gene>
    <name evidence="2" type="ORF">BN983_02034</name>
</gene>
<evidence type="ECO:0000313" key="2">
    <source>
        <dbReference type="EMBL" id="CDQ23783.1"/>
    </source>
</evidence>
<feature type="region of interest" description="Disordered" evidence="1">
    <location>
        <begin position="1"/>
        <end position="49"/>
    </location>
</feature>
<feature type="compositionally biased region" description="Basic and acidic residues" evidence="1">
    <location>
        <begin position="9"/>
        <end position="34"/>
    </location>
</feature>
<dbReference type="Proteomes" id="UP000028868">
    <property type="component" value="Unassembled WGS sequence"/>
</dbReference>
<proteinExistence type="predicted"/>
<accession>A0A024P4U1</accession>
<evidence type="ECO:0008006" key="4">
    <source>
        <dbReference type="Google" id="ProtNLM"/>
    </source>
</evidence>
<dbReference type="EMBL" id="CCDI010000002">
    <property type="protein sequence ID" value="CDQ23783.1"/>
    <property type="molecule type" value="Genomic_DNA"/>
</dbReference>
<sequence>MAKNNQKMTAEEAGKKGGEKTSRKYDQEHFEDIGQKGGRHSGNGSSRNS</sequence>
<evidence type="ECO:0000256" key="1">
    <source>
        <dbReference type="SAM" id="MobiDB-lite"/>
    </source>
</evidence>
<comment type="caution">
    <text evidence="2">The sequence shown here is derived from an EMBL/GenBank/DDBJ whole genome shotgun (WGS) entry which is preliminary data.</text>
</comment>
<keyword evidence="3" id="KW-1185">Reference proteome</keyword>
<name>A0A024P4U1_9BACI</name>
<evidence type="ECO:0000313" key="3">
    <source>
        <dbReference type="Proteomes" id="UP000028868"/>
    </source>
</evidence>
<dbReference type="RefSeq" id="WP_181949673.1">
    <property type="nucleotide sequence ID" value="NZ_CCDH010000003.1"/>
</dbReference>
<dbReference type="AlphaFoldDB" id="A0A024P4U1"/>
<reference evidence="2 3" key="2">
    <citation type="submission" date="2014-05" db="EMBL/GenBank/DDBJ databases">
        <title>Draft genome sequence of Halobacillus karajensis HK-03.</title>
        <authorList>
            <person name="Khelaifia S."/>
            <person name="Croce O."/>
            <person name="Lagier J.C."/>
            <person name="Raoult D."/>
        </authorList>
    </citation>
    <scope>NUCLEOTIDE SEQUENCE [LARGE SCALE GENOMIC DNA]</scope>
    <source>
        <strain evidence="2 3">HD-03</strain>
    </source>
</reference>